<protein>
    <submittedName>
        <fullName evidence="1">GTP-binding nuclear protein RAN1</fullName>
    </submittedName>
</protein>
<dbReference type="EMBL" id="ASPP01005800">
    <property type="protein sequence ID" value="ETO29865.1"/>
    <property type="molecule type" value="Genomic_DNA"/>
</dbReference>
<evidence type="ECO:0000313" key="2">
    <source>
        <dbReference type="Proteomes" id="UP000023152"/>
    </source>
</evidence>
<dbReference type="Gene3D" id="3.40.50.300">
    <property type="entry name" value="P-loop containing nucleotide triphosphate hydrolases"/>
    <property type="match status" value="1"/>
</dbReference>
<dbReference type="Pfam" id="PF00071">
    <property type="entry name" value="Ras"/>
    <property type="match status" value="1"/>
</dbReference>
<gene>
    <name evidence="1" type="ORF">RFI_07255</name>
</gene>
<name>X6NUA7_RETFI</name>
<dbReference type="GO" id="GO:0005525">
    <property type="term" value="F:GTP binding"/>
    <property type="evidence" value="ECO:0007669"/>
    <property type="project" value="InterPro"/>
</dbReference>
<dbReference type="GO" id="GO:0003924">
    <property type="term" value="F:GTPase activity"/>
    <property type="evidence" value="ECO:0007669"/>
    <property type="project" value="InterPro"/>
</dbReference>
<proteinExistence type="predicted"/>
<dbReference type="PROSITE" id="PS51419">
    <property type="entry name" value="RAB"/>
    <property type="match status" value="1"/>
</dbReference>
<dbReference type="InterPro" id="IPR027417">
    <property type="entry name" value="P-loop_NTPase"/>
</dbReference>
<dbReference type="AlphaFoldDB" id="X6NUA7"/>
<reference evidence="1 2" key="1">
    <citation type="journal article" date="2013" name="Curr. Biol.">
        <title>The Genome of the Foraminiferan Reticulomyxa filosa.</title>
        <authorList>
            <person name="Glockner G."/>
            <person name="Hulsmann N."/>
            <person name="Schleicher M."/>
            <person name="Noegel A.A."/>
            <person name="Eichinger L."/>
            <person name="Gallinger C."/>
            <person name="Pawlowski J."/>
            <person name="Sierra R."/>
            <person name="Euteneuer U."/>
            <person name="Pillet L."/>
            <person name="Moustafa A."/>
            <person name="Platzer M."/>
            <person name="Groth M."/>
            <person name="Szafranski K."/>
            <person name="Schliwa M."/>
        </authorList>
    </citation>
    <scope>NUCLEOTIDE SEQUENCE [LARGE SCALE GENOMIC DNA]</scope>
</reference>
<sequence>MAEDVQLMMVGNTTNHPEKRVISYESAKRFANERGLMYIEANTDHPESVNKAFVTLATECINFSKIQMRQQGANTKNRTNCSFWLEFFFPFSFFSFSSDFPEFHAFFVHDSKSKRNHFCILHTNENEVVKLQYECALFQVLFQRFNVKEDNYANF</sequence>
<dbReference type="InterPro" id="IPR001806">
    <property type="entry name" value="Small_GTPase"/>
</dbReference>
<accession>X6NUA7</accession>
<comment type="caution">
    <text evidence="1">The sequence shown here is derived from an EMBL/GenBank/DDBJ whole genome shotgun (WGS) entry which is preliminary data.</text>
</comment>
<organism evidence="1 2">
    <name type="scientific">Reticulomyxa filosa</name>
    <dbReference type="NCBI Taxonomy" id="46433"/>
    <lineage>
        <taxon>Eukaryota</taxon>
        <taxon>Sar</taxon>
        <taxon>Rhizaria</taxon>
        <taxon>Retaria</taxon>
        <taxon>Foraminifera</taxon>
        <taxon>Monothalamids</taxon>
        <taxon>Reticulomyxidae</taxon>
        <taxon>Reticulomyxa</taxon>
    </lineage>
</organism>
<dbReference type="Proteomes" id="UP000023152">
    <property type="component" value="Unassembled WGS sequence"/>
</dbReference>
<keyword evidence="2" id="KW-1185">Reference proteome</keyword>
<evidence type="ECO:0000313" key="1">
    <source>
        <dbReference type="EMBL" id="ETO29865.1"/>
    </source>
</evidence>
<dbReference type="SUPFAM" id="SSF52540">
    <property type="entry name" value="P-loop containing nucleoside triphosphate hydrolases"/>
    <property type="match status" value="1"/>
</dbReference>